<protein>
    <submittedName>
        <fullName evidence="1">RCG41691</fullName>
    </submittedName>
</protein>
<organism evidence="1 2">
    <name type="scientific">Rattus norvegicus</name>
    <name type="common">Rat</name>
    <dbReference type="NCBI Taxonomy" id="10116"/>
    <lineage>
        <taxon>Eukaryota</taxon>
        <taxon>Metazoa</taxon>
        <taxon>Chordata</taxon>
        <taxon>Craniata</taxon>
        <taxon>Vertebrata</taxon>
        <taxon>Euteleostomi</taxon>
        <taxon>Mammalia</taxon>
        <taxon>Eutheria</taxon>
        <taxon>Euarchontoglires</taxon>
        <taxon>Glires</taxon>
        <taxon>Rodentia</taxon>
        <taxon>Myomorpha</taxon>
        <taxon>Muroidea</taxon>
        <taxon>Muridae</taxon>
        <taxon>Murinae</taxon>
        <taxon>Rattus</taxon>
    </lineage>
</organism>
<name>A6KRF6_RAT</name>
<proteinExistence type="predicted"/>
<dbReference type="EMBL" id="CH474095">
    <property type="protein sequence ID" value="EDL82889.1"/>
    <property type="molecule type" value="Genomic_DNA"/>
</dbReference>
<accession>A6KRF6</accession>
<gene>
    <name evidence="1" type="ORF">rCG_41691</name>
</gene>
<sequence length="60" mass="6855">MVIHEPSLGPSNSQGLMWFCILKMFTPVSYASWMENLSAGTIKEGSYDIQSWFSSSYIWN</sequence>
<dbReference type="Proteomes" id="UP000234681">
    <property type="component" value="Chromosome 18"/>
</dbReference>
<evidence type="ECO:0000313" key="2">
    <source>
        <dbReference type="Proteomes" id="UP000234681"/>
    </source>
</evidence>
<reference evidence="1 2" key="1">
    <citation type="submission" date="2005-09" db="EMBL/GenBank/DDBJ databases">
        <authorList>
            <person name="Mural R.J."/>
            <person name="Li P.W."/>
            <person name="Adams M.D."/>
            <person name="Amanatides P.G."/>
            <person name="Baden-Tillson H."/>
            <person name="Barnstead M."/>
            <person name="Chin S.H."/>
            <person name="Dew I."/>
            <person name="Evans C.A."/>
            <person name="Ferriera S."/>
            <person name="Flanigan M."/>
            <person name="Fosler C."/>
            <person name="Glodek A."/>
            <person name="Gu Z."/>
            <person name="Holt R.A."/>
            <person name="Jennings D."/>
            <person name="Kraft C.L."/>
            <person name="Lu F."/>
            <person name="Nguyen T."/>
            <person name="Nusskern D.R."/>
            <person name="Pfannkoch C.M."/>
            <person name="Sitter C."/>
            <person name="Sutton G.G."/>
            <person name="Venter J.C."/>
            <person name="Wang Z."/>
            <person name="Woodage T."/>
            <person name="Zheng X.H."/>
            <person name="Zhong F."/>
        </authorList>
    </citation>
    <scope>NUCLEOTIDE SEQUENCE [LARGE SCALE GENOMIC DNA]</scope>
    <source>
        <strain>BN</strain>
        <strain evidence="2">Sprague-Dawley</strain>
    </source>
</reference>
<evidence type="ECO:0000313" key="1">
    <source>
        <dbReference type="EMBL" id="EDL82889.1"/>
    </source>
</evidence>
<dbReference type="AlphaFoldDB" id="A6KRF6"/>